<dbReference type="GO" id="GO:0012505">
    <property type="term" value="C:endomembrane system"/>
    <property type="evidence" value="ECO:0007669"/>
    <property type="project" value="UniProtKB-SubCell"/>
</dbReference>
<organism evidence="17 18">
    <name type="scientific">Sutterella megalosphaeroides</name>
    <dbReference type="NCBI Taxonomy" id="2494234"/>
    <lineage>
        <taxon>Bacteria</taxon>
        <taxon>Pseudomonadati</taxon>
        <taxon>Pseudomonadota</taxon>
        <taxon>Betaproteobacteria</taxon>
        <taxon>Burkholderiales</taxon>
        <taxon>Sutterellaceae</taxon>
        <taxon>Sutterella</taxon>
    </lineage>
</organism>
<name>A0A2Z6ICI6_9BURK</name>
<evidence type="ECO:0000256" key="15">
    <source>
        <dbReference type="HAMAP-Rule" id="MF_01398"/>
    </source>
</evidence>
<dbReference type="PANTHER" id="PTHR33445">
    <property type="entry name" value="ATP SYNTHASE SUBUNIT B', CHLOROPLASTIC"/>
    <property type="match status" value="1"/>
</dbReference>
<dbReference type="Pfam" id="PF00430">
    <property type="entry name" value="ATP-synt_B"/>
    <property type="match status" value="1"/>
</dbReference>
<evidence type="ECO:0000256" key="10">
    <source>
        <dbReference type="ARBA" id="ARBA00023310"/>
    </source>
</evidence>
<evidence type="ECO:0000256" key="4">
    <source>
        <dbReference type="ARBA" id="ARBA00022547"/>
    </source>
</evidence>
<dbReference type="RefSeq" id="WP_120175988.1">
    <property type="nucleotide sequence ID" value="NZ_AP018786.1"/>
</dbReference>
<evidence type="ECO:0000256" key="16">
    <source>
        <dbReference type="RuleBase" id="RU003848"/>
    </source>
</evidence>
<accession>A0A2Z6ICI6</accession>
<evidence type="ECO:0000256" key="13">
    <source>
        <dbReference type="ARBA" id="ARBA00026054"/>
    </source>
</evidence>
<evidence type="ECO:0000256" key="7">
    <source>
        <dbReference type="ARBA" id="ARBA00022989"/>
    </source>
</evidence>
<protein>
    <recommendedName>
        <fullName evidence="15">ATP synthase subunit b</fullName>
    </recommendedName>
    <alternativeName>
        <fullName evidence="15">ATP synthase F(0) sector subunit b</fullName>
    </alternativeName>
    <alternativeName>
        <fullName evidence="15">ATPase subunit I</fullName>
    </alternativeName>
    <alternativeName>
        <fullName evidence="15">F-type ATPase subunit b</fullName>
        <shortName evidence="15">F-ATPase subunit b</shortName>
    </alternativeName>
</protein>
<keyword evidence="8 15" id="KW-0406">Ion transport</keyword>
<keyword evidence="2 15" id="KW-0813">Transport</keyword>
<dbReference type="InterPro" id="IPR050059">
    <property type="entry name" value="ATP_synthase_B_chain"/>
</dbReference>
<dbReference type="InterPro" id="IPR002146">
    <property type="entry name" value="ATP_synth_b/b'su_bac/chlpt"/>
</dbReference>
<evidence type="ECO:0000256" key="12">
    <source>
        <dbReference type="ARBA" id="ARBA00025614"/>
    </source>
</evidence>
<evidence type="ECO:0000256" key="9">
    <source>
        <dbReference type="ARBA" id="ARBA00023136"/>
    </source>
</evidence>
<dbReference type="KEGG" id="sutt:SUTMEG_02170"/>
<keyword evidence="6 15" id="KW-0375">Hydrogen ion transport</keyword>
<dbReference type="GO" id="GO:0046933">
    <property type="term" value="F:proton-transporting ATP synthase activity, rotational mechanism"/>
    <property type="evidence" value="ECO:0007669"/>
    <property type="project" value="UniProtKB-UniRule"/>
</dbReference>
<keyword evidence="4 15" id="KW-0138">CF(0)</keyword>
<dbReference type="InterPro" id="IPR005864">
    <property type="entry name" value="ATP_synth_F0_bsu_bac"/>
</dbReference>
<feature type="transmembrane region" description="Helical" evidence="15">
    <location>
        <begin position="7"/>
        <end position="26"/>
    </location>
</feature>
<evidence type="ECO:0000256" key="1">
    <source>
        <dbReference type="ARBA" id="ARBA00005513"/>
    </source>
</evidence>
<reference evidence="17 18" key="1">
    <citation type="journal article" date="2018" name="Int. J. Syst. Evol. Microbiol.">
        <title>Mesosutterella multiformis gen. nov., sp. nov., a member of the family Sutterellaceae and Sutterella megalosphaeroides sp. nov., isolated from human faeces.</title>
        <authorList>
            <person name="Sakamoto M."/>
            <person name="Ikeyama N."/>
            <person name="Kunihiro T."/>
            <person name="Iino T."/>
            <person name="Yuki M."/>
            <person name="Ohkuma M."/>
        </authorList>
    </citation>
    <scope>NUCLEOTIDE SEQUENCE [LARGE SCALE GENOMIC DNA]</scope>
    <source>
        <strain evidence="17 18">6FBBBH3</strain>
    </source>
</reference>
<sequence>MNINASLFVQMVVFFLGAWVTMKYIWPPLINAIEERQKKIADGLAAANKGEKALAVATEQGKAIEAEARGRASSVVADGEKRAQAIVDEATAKAQVEADRIIANAHAEAAQVMQRAREELRNEVAVLAVAGAEQILAREVDKTAHAQLLEQLKAKL</sequence>
<comment type="subunit">
    <text evidence="15">F-type ATPases have 2 components, F(1) - the catalytic core - and F(0) - the membrane proton channel. F(1) has five subunits: alpha(3), beta(3), gamma(1), delta(1), epsilon(1). F(0) has three main subunits: a(1), b(2) and c(10-14). The alpha and beta chains form an alternating ring which encloses part of the gamma chain. F(1) is attached to F(0) by a central stalk formed by the gamma and epsilon chains, while a peripheral stalk is formed by the delta and b chains.</text>
</comment>
<evidence type="ECO:0000256" key="11">
    <source>
        <dbReference type="ARBA" id="ARBA00025198"/>
    </source>
</evidence>
<comment type="function">
    <text evidence="11 15">F(1)F(0) ATP synthase produces ATP from ADP in the presence of a proton or sodium gradient. F-type ATPases consist of two structural domains, F(1) containing the extramembraneous catalytic core and F(0) containing the membrane proton channel, linked together by a central stalk and a peripheral stalk. During catalysis, ATP synthesis in the catalytic domain of F(1) is coupled via a rotary mechanism of the central stalk subunits to proton translocation.</text>
</comment>
<keyword evidence="5 15" id="KW-0812">Transmembrane</keyword>
<comment type="function">
    <text evidence="12">Component of the F(0) channel, it forms part of the peripheral stalk, linking F(1) to F(0). The b'-subunit is a diverged and duplicated form of b found in plants and photosynthetic bacteria.</text>
</comment>
<dbReference type="AlphaFoldDB" id="A0A2Z6ICI6"/>
<proteinExistence type="inferred from homology"/>
<dbReference type="NCBIfam" id="TIGR01144">
    <property type="entry name" value="ATP_synt_b"/>
    <property type="match status" value="1"/>
</dbReference>
<evidence type="ECO:0000256" key="14">
    <source>
        <dbReference type="ARBA" id="ARBA00037847"/>
    </source>
</evidence>
<dbReference type="Proteomes" id="UP000271003">
    <property type="component" value="Chromosome"/>
</dbReference>
<evidence type="ECO:0000256" key="6">
    <source>
        <dbReference type="ARBA" id="ARBA00022781"/>
    </source>
</evidence>
<gene>
    <name evidence="15 17" type="primary">atpF</name>
    <name evidence="17" type="ORF">SUTMEG_02170</name>
</gene>
<evidence type="ECO:0000256" key="2">
    <source>
        <dbReference type="ARBA" id="ARBA00022448"/>
    </source>
</evidence>
<keyword evidence="7 15" id="KW-1133">Transmembrane helix</keyword>
<dbReference type="HAMAP" id="MF_01398">
    <property type="entry name" value="ATP_synth_b_bprime"/>
    <property type="match status" value="1"/>
</dbReference>
<dbReference type="Gene3D" id="1.20.5.620">
    <property type="entry name" value="F1F0 ATP synthase subunit B, membrane domain"/>
    <property type="match status" value="1"/>
</dbReference>
<keyword evidence="9 15" id="KW-0472">Membrane</keyword>
<evidence type="ECO:0000313" key="18">
    <source>
        <dbReference type="Proteomes" id="UP000271003"/>
    </source>
</evidence>
<dbReference type="OrthoDB" id="9788020at2"/>
<dbReference type="GO" id="GO:0046961">
    <property type="term" value="F:proton-transporting ATPase activity, rotational mechanism"/>
    <property type="evidence" value="ECO:0007669"/>
    <property type="project" value="TreeGrafter"/>
</dbReference>
<evidence type="ECO:0000256" key="8">
    <source>
        <dbReference type="ARBA" id="ARBA00023065"/>
    </source>
</evidence>
<evidence type="ECO:0000313" key="17">
    <source>
        <dbReference type="EMBL" id="BBF22326.1"/>
    </source>
</evidence>
<comment type="subcellular location">
    <subcellularLocation>
        <location evidence="15">Cell membrane</location>
        <topology evidence="15">Single-pass membrane protein</topology>
    </subcellularLocation>
    <subcellularLocation>
        <location evidence="14">Endomembrane system</location>
        <topology evidence="14">Single-pass membrane protein</topology>
    </subcellularLocation>
</comment>
<comment type="subunit">
    <text evidence="13">F-type ATPases have 2 components, F(1) - the catalytic core - and F(0) - the membrane proton channel. F(1) has five subunits: alpha(3), beta(3), gamma(1), delta(1), epsilon(1). F(0) has four main subunits: a(1), b(2) and c(10-14). The alpha and beta chains form an alternating ring which encloses part of the gamma chain. F(1) is attached to F(0) by a central stalk formed by the gamma and epsilon chains, while a peripheral stalk is formed by the delta and b chains.</text>
</comment>
<evidence type="ECO:0000256" key="5">
    <source>
        <dbReference type="ARBA" id="ARBA00022692"/>
    </source>
</evidence>
<keyword evidence="18" id="KW-1185">Reference proteome</keyword>
<dbReference type="CDD" id="cd06503">
    <property type="entry name" value="ATP-synt_Fo_b"/>
    <property type="match status" value="1"/>
</dbReference>
<keyword evidence="3 15" id="KW-1003">Cell membrane</keyword>
<dbReference type="GO" id="GO:0045259">
    <property type="term" value="C:proton-transporting ATP synthase complex"/>
    <property type="evidence" value="ECO:0007669"/>
    <property type="project" value="UniProtKB-KW"/>
</dbReference>
<dbReference type="GO" id="GO:0005886">
    <property type="term" value="C:plasma membrane"/>
    <property type="evidence" value="ECO:0007669"/>
    <property type="project" value="UniProtKB-SubCell"/>
</dbReference>
<dbReference type="EMBL" id="AP018786">
    <property type="protein sequence ID" value="BBF22326.1"/>
    <property type="molecule type" value="Genomic_DNA"/>
</dbReference>
<comment type="similarity">
    <text evidence="1 15 16">Belongs to the ATPase B chain family.</text>
</comment>
<dbReference type="NCBIfam" id="NF004411">
    <property type="entry name" value="PRK05759.1-2"/>
    <property type="match status" value="1"/>
</dbReference>
<keyword evidence="10 15" id="KW-0066">ATP synthesis</keyword>
<dbReference type="InterPro" id="IPR028987">
    <property type="entry name" value="ATP_synth_B-like_membr_sf"/>
</dbReference>
<dbReference type="SUPFAM" id="SSF81573">
    <property type="entry name" value="F1F0 ATP synthase subunit B, membrane domain"/>
    <property type="match status" value="1"/>
</dbReference>
<dbReference type="PANTHER" id="PTHR33445:SF1">
    <property type="entry name" value="ATP SYNTHASE SUBUNIT B"/>
    <property type="match status" value="1"/>
</dbReference>
<evidence type="ECO:0000256" key="3">
    <source>
        <dbReference type="ARBA" id="ARBA00022475"/>
    </source>
</evidence>